<evidence type="ECO:0000313" key="6">
    <source>
        <dbReference type="Proteomes" id="UP000622317"/>
    </source>
</evidence>
<dbReference type="GO" id="GO:0005524">
    <property type="term" value="F:ATP binding"/>
    <property type="evidence" value="ECO:0007669"/>
    <property type="project" value="UniProtKB-KW"/>
</dbReference>
<dbReference type="PANTHER" id="PTHR30258">
    <property type="entry name" value="TYPE II SECRETION SYSTEM PROTEIN GSPE-RELATED"/>
    <property type="match status" value="1"/>
</dbReference>
<reference evidence="5" key="1">
    <citation type="submission" date="2020-09" db="EMBL/GenBank/DDBJ databases">
        <title>Pelagicoccus enzymogenes sp. nov. with an EPS production, isolated from marine sediment.</title>
        <authorList>
            <person name="Feng X."/>
        </authorList>
    </citation>
    <scope>NUCLEOTIDE SEQUENCE</scope>
    <source>
        <strain evidence="5">NFK12</strain>
    </source>
</reference>
<dbReference type="Proteomes" id="UP000622317">
    <property type="component" value="Unassembled WGS sequence"/>
</dbReference>
<gene>
    <name evidence="5" type="ORF">IEN85_02930</name>
</gene>
<dbReference type="AlphaFoldDB" id="A0A927F5A3"/>
<sequence length="563" mass="62640">MQIADTGFENKFELTEEQLLDIAEARRGERLERIARYAGRSLNELVSEMAAYCGFDQVDASRFDLQALQKVPLRILHEFHCVPIGPEDEDDEEPPFTLATSWPVTAEMDDWVYAACGERPVWVISHPERIANFITQNLGVGAESLDDSFDLEAEMAIEKVEEEEDEDAAIIRFVNEVFNQAISGGATDIHFEPMEDHLRIRYRIDGLLVPVPVPENLRRFQDAIVSRLKIMAKLNISERRLPQDGRINHRIGSTTLDIRLSTMPVMYGESISLRLLNKKDKPLSLAQLGMSDRDTAVVNRVLNLPHGIILVTGPTGSGKSTSLNAFIRSINSDDRRIITVEDPIEYEVAGVNQIQVKPDIGFGFAEALRHVLRQDPNVIMVGEIRDRETADIAVQASLTGHLVFSTLHTNDSAGAITRLIDMGVEPFLIASSVEMVIAQRLLRRACPSCLGMRAAEPQEIEDALRVLDLDPSLGDGVLELPGSVGCETCRGIGYKGRIGIYEILRVTEKMHDPIVRREAAPVIRHLGLQAGMVSLGKSGWNLVERKLTTLEEVVRTISVKEGE</sequence>
<keyword evidence="2" id="KW-0547">Nucleotide-binding</keyword>
<comment type="similarity">
    <text evidence="1">Belongs to the GSP E family.</text>
</comment>
<evidence type="ECO:0000256" key="1">
    <source>
        <dbReference type="ARBA" id="ARBA00006611"/>
    </source>
</evidence>
<dbReference type="InterPro" id="IPR027417">
    <property type="entry name" value="P-loop_NTPase"/>
</dbReference>
<comment type="caution">
    <text evidence="5">The sequence shown here is derived from an EMBL/GenBank/DDBJ whole genome shotgun (WGS) entry which is preliminary data.</text>
</comment>
<dbReference type="SUPFAM" id="SSF52540">
    <property type="entry name" value="P-loop containing nucleoside triphosphate hydrolases"/>
    <property type="match status" value="1"/>
</dbReference>
<evidence type="ECO:0000313" key="5">
    <source>
        <dbReference type="EMBL" id="MBD5778432.1"/>
    </source>
</evidence>
<dbReference type="InterPro" id="IPR037257">
    <property type="entry name" value="T2SS_E_N_sf"/>
</dbReference>
<dbReference type="PANTHER" id="PTHR30258:SF2">
    <property type="entry name" value="COMG OPERON PROTEIN 1"/>
    <property type="match status" value="1"/>
</dbReference>
<dbReference type="InterPro" id="IPR003593">
    <property type="entry name" value="AAA+_ATPase"/>
</dbReference>
<dbReference type="SMART" id="SM00382">
    <property type="entry name" value="AAA"/>
    <property type="match status" value="1"/>
</dbReference>
<evidence type="ECO:0000256" key="2">
    <source>
        <dbReference type="ARBA" id="ARBA00022741"/>
    </source>
</evidence>
<dbReference type="Pfam" id="PF00437">
    <property type="entry name" value="T2SSE"/>
    <property type="match status" value="1"/>
</dbReference>
<dbReference type="GO" id="GO:0016887">
    <property type="term" value="F:ATP hydrolysis activity"/>
    <property type="evidence" value="ECO:0007669"/>
    <property type="project" value="TreeGrafter"/>
</dbReference>
<evidence type="ECO:0000256" key="3">
    <source>
        <dbReference type="ARBA" id="ARBA00022840"/>
    </source>
</evidence>
<dbReference type="FunFam" id="3.30.450.90:FF:000001">
    <property type="entry name" value="Type II secretion system ATPase GspE"/>
    <property type="match status" value="1"/>
</dbReference>
<dbReference type="EMBL" id="JACYFG010000006">
    <property type="protein sequence ID" value="MBD5778432.1"/>
    <property type="molecule type" value="Genomic_DNA"/>
</dbReference>
<dbReference type="InterPro" id="IPR001482">
    <property type="entry name" value="T2SS/T4SS_dom"/>
</dbReference>
<dbReference type="Gene3D" id="3.40.50.300">
    <property type="entry name" value="P-loop containing nucleotide triphosphate hydrolases"/>
    <property type="match status" value="1"/>
</dbReference>
<organism evidence="5 6">
    <name type="scientific">Pelagicoccus enzymogenes</name>
    <dbReference type="NCBI Taxonomy" id="2773457"/>
    <lineage>
        <taxon>Bacteria</taxon>
        <taxon>Pseudomonadati</taxon>
        <taxon>Verrucomicrobiota</taxon>
        <taxon>Opitutia</taxon>
        <taxon>Puniceicoccales</taxon>
        <taxon>Pelagicoccaceae</taxon>
        <taxon>Pelagicoccus</taxon>
    </lineage>
</organism>
<dbReference type="CDD" id="cd01129">
    <property type="entry name" value="PulE-GspE-like"/>
    <property type="match status" value="1"/>
</dbReference>
<keyword evidence="6" id="KW-1185">Reference proteome</keyword>
<proteinExistence type="inferred from homology"/>
<protein>
    <submittedName>
        <fullName evidence="5">Type II/IV secretion system protein</fullName>
    </submittedName>
</protein>
<feature type="domain" description="AAA+ ATPase" evidence="4">
    <location>
        <begin position="305"/>
        <end position="426"/>
    </location>
</feature>
<accession>A0A927F5A3</accession>
<dbReference type="Gene3D" id="3.30.450.90">
    <property type="match status" value="1"/>
</dbReference>
<name>A0A927F5A3_9BACT</name>
<evidence type="ECO:0000259" key="4">
    <source>
        <dbReference type="SMART" id="SM00382"/>
    </source>
</evidence>
<keyword evidence="3" id="KW-0067">ATP-binding</keyword>
<dbReference type="GO" id="GO:0005886">
    <property type="term" value="C:plasma membrane"/>
    <property type="evidence" value="ECO:0007669"/>
    <property type="project" value="TreeGrafter"/>
</dbReference>
<dbReference type="SUPFAM" id="SSF160246">
    <property type="entry name" value="EspE N-terminal domain-like"/>
    <property type="match status" value="1"/>
</dbReference>
<dbReference type="RefSeq" id="WP_191615573.1">
    <property type="nucleotide sequence ID" value="NZ_JACYFG010000006.1"/>
</dbReference>